<evidence type="ECO:0000256" key="2">
    <source>
        <dbReference type="SAM" id="MobiDB-lite"/>
    </source>
</evidence>
<evidence type="ECO:0000313" key="5">
    <source>
        <dbReference type="Proteomes" id="UP001233172"/>
    </source>
</evidence>
<evidence type="ECO:0000259" key="3">
    <source>
        <dbReference type="PROSITE" id="PS50222"/>
    </source>
</evidence>
<protein>
    <recommendedName>
        <fullName evidence="3">EF-hand domain-containing protein</fullName>
    </recommendedName>
</protein>
<name>A0AAD8F4N2_BIOPF</name>
<keyword evidence="1" id="KW-0106">Calcium</keyword>
<gene>
    <name evidence="4" type="ORF">Bpfe_020384</name>
</gene>
<dbReference type="GO" id="GO:0005509">
    <property type="term" value="F:calcium ion binding"/>
    <property type="evidence" value="ECO:0007669"/>
    <property type="project" value="InterPro"/>
</dbReference>
<keyword evidence="5" id="KW-1185">Reference proteome</keyword>
<accession>A0AAD8F4N2</accession>
<sequence>MRQWDPQAIESTNVGPKTFSDVHKKTDENNNRRTAVRCACLEGQHISIMGAIQLILFCLISLNQISNVYSKTMSSKELKDLLSSLRADSQMSSFLLTYYDALNTTGTALLDFQDIAPVYKAMDKIALTFVTVGQISRSDYMESVRSADAKVRVAVEKLYGLFDKDKNNVIDHEELELTLRPRVVFFYVDLLILGADLDGDKSVTEDEYKRHIATADYVTVTQA</sequence>
<feature type="region of interest" description="Disordered" evidence="2">
    <location>
        <begin position="1"/>
        <end position="26"/>
    </location>
</feature>
<proteinExistence type="predicted"/>
<organism evidence="4 5">
    <name type="scientific">Biomphalaria pfeifferi</name>
    <name type="common">Bloodfluke planorb</name>
    <name type="synonym">Freshwater snail</name>
    <dbReference type="NCBI Taxonomy" id="112525"/>
    <lineage>
        <taxon>Eukaryota</taxon>
        <taxon>Metazoa</taxon>
        <taxon>Spiralia</taxon>
        <taxon>Lophotrochozoa</taxon>
        <taxon>Mollusca</taxon>
        <taxon>Gastropoda</taxon>
        <taxon>Heterobranchia</taxon>
        <taxon>Euthyneura</taxon>
        <taxon>Panpulmonata</taxon>
        <taxon>Hygrophila</taxon>
        <taxon>Lymnaeoidea</taxon>
        <taxon>Planorbidae</taxon>
        <taxon>Biomphalaria</taxon>
    </lineage>
</organism>
<dbReference type="PROSITE" id="PS00018">
    <property type="entry name" value="EF_HAND_1"/>
    <property type="match status" value="2"/>
</dbReference>
<reference evidence="4" key="1">
    <citation type="journal article" date="2023" name="PLoS Negl. Trop. Dis.">
        <title>A genome sequence for Biomphalaria pfeifferi, the major vector snail for the human-infecting parasite Schistosoma mansoni.</title>
        <authorList>
            <person name="Bu L."/>
            <person name="Lu L."/>
            <person name="Laidemitt M.R."/>
            <person name="Zhang S.M."/>
            <person name="Mutuku M."/>
            <person name="Mkoji G."/>
            <person name="Steinauer M."/>
            <person name="Loker E.S."/>
        </authorList>
    </citation>
    <scope>NUCLEOTIDE SEQUENCE</scope>
    <source>
        <strain evidence="4">KasaAsao</strain>
    </source>
</reference>
<feature type="domain" description="EF-hand" evidence="3">
    <location>
        <begin position="150"/>
        <end position="185"/>
    </location>
</feature>
<dbReference type="InterPro" id="IPR018247">
    <property type="entry name" value="EF_Hand_1_Ca_BS"/>
</dbReference>
<dbReference type="InterPro" id="IPR011992">
    <property type="entry name" value="EF-hand-dom_pair"/>
</dbReference>
<dbReference type="EMBL" id="JASAOG010000117">
    <property type="protein sequence ID" value="KAK0050166.1"/>
    <property type="molecule type" value="Genomic_DNA"/>
</dbReference>
<dbReference type="PROSITE" id="PS50222">
    <property type="entry name" value="EF_HAND_2"/>
    <property type="match status" value="1"/>
</dbReference>
<evidence type="ECO:0000256" key="1">
    <source>
        <dbReference type="ARBA" id="ARBA00022837"/>
    </source>
</evidence>
<evidence type="ECO:0000313" key="4">
    <source>
        <dbReference type="EMBL" id="KAK0050166.1"/>
    </source>
</evidence>
<dbReference type="Proteomes" id="UP001233172">
    <property type="component" value="Unassembled WGS sequence"/>
</dbReference>
<dbReference type="AlphaFoldDB" id="A0AAD8F4N2"/>
<comment type="caution">
    <text evidence="4">The sequence shown here is derived from an EMBL/GenBank/DDBJ whole genome shotgun (WGS) entry which is preliminary data.</text>
</comment>
<dbReference type="InterPro" id="IPR002048">
    <property type="entry name" value="EF_hand_dom"/>
</dbReference>
<reference evidence="4" key="2">
    <citation type="submission" date="2023-04" db="EMBL/GenBank/DDBJ databases">
        <authorList>
            <person name="Bu L."/>
            <person name="Lu L."/>
            <person name="Laidemitt M.R."/>
            <person name="Zhang S.M."/>
            <person name="Mutuku M."/>
            <person name="Mkoji G."/>
            <person name="Steinauer M."/>
            <person name="Loker E.S."/>
        </authorList>
    </citation>
    <scope>NUCLEOTIDE SEQUENCE</scope>
    <source>
        <strain evidence="4">KasaAsao</strain>
        <tissue evidence="4">Whole Snail</tissue>
    </source>
</reference>
<dbReference type="SUPFAM" id="SSF47473">
    <property type="entry name" value="EF-hand"/>
    <property type="match status" value="1"/>
</dbReference>
<dbReference type="Gene3D" id="1.10.238.10">
    <property type="entry name" value="EF-hand"/>
    <property type="match status" value="1"/>
</dbReference>